<sequence length="206" mass="22491">MFLNPDRGWKMVYGLSAMMSESVDLYDTTDGGKNWTKISVAGPTHTSATGSASLPAGTLPYGGIKNGLSFVNTSTGWITGYVPAVNYPWIFVTHDGGHTWVHQELPVPKNIAHYASMTFDLTPPAFFTSKDGILVERIADVPRGIAHPAYVFFFTQDGGRTWVDQPSSALELSFPASDPKRSGQSFSVTVNGITWHTVDHGYTWTK</sequence>
<dbReference type="Proteomes" id="UP001071230">
    <property type="component" value="Unassembled WGS sequence"/>
</dbReference>
<dbReference type="AlphaFoldDB" id="A0A8S0X5X5"/>
<protein>
    <submittedName>
        <fullName evidence="2">HTH ArsR-type DNA-binding domain</fullName>
    </submittedName>
</protein>
<reference evidence="2" key="1">
    <citation type="submission" date="2014-11" db="EMBL/GenBank/DDBJ databases">
        <authorList>
            <person name="Hornung B.V."/>
        </authorList>
    </citation>
    <scope>NUCLEOTIDE SEQUENCE</scope>
    <source>
        <strain evidence="2">INE</strain>
    </source>
</reference>
<proteinExistence type="predicted"/>
<accession>A0A8S0X5X5</accession>
<reference evidence="1" key="2">
    <citation type="submission" date="2020-01" db="EMBL/GenBank/DDBJ databases">
        <authorList>
            <person name="Hornung B."/>
        </authorList>
    </citation>
    <scope>NUCLEOTIDE SEQUENCE</scope>
    <source>
        <strain evidence="1">PacBioINE</strain>
    </source>
</reference>
<name>A0A8S0X5X5_9FIRM</name>
<dbReference type="KEGG" id="aacx:DEACI_2691"/>
<organism evidence="1">
    <name type="scientific">Acididesulfobacillus acetoxydans</name>
    <dbReference type="NCBI Taxonomy" id="1561005"/>
    <lineage>
        <taxon>Bacteria</taxon>
        <taxon>Bacillati</taxon>
        <taxon>Bacillota</taxon>
        <taxon>Clostridia</taxon>
        <taxon>Eubacteriales</taxon>
        <taxon>Peptococcaceae</taxon>
        <taxon>Acididesulfobacillus</taxon>
    </lineage>
</organism>
<dbReference type="SUPFAM" id="SSF110296">
    <property type="entry name" value="Oligoxyloglucan reducing end-specific cellobiohydrolase"/>
    <property type="match status" value="1"/>
</dbReference>
<keyword evidence="3" id="KW-1185">Reference proteome</keyword>
<evidence type="ECO:0000313" key="2">
    <source>
        <dbReference type="EMBL" id="CEJ08137.1"/>
    </source>
</evidence>
<dbReference type="InterPro" id="IPR015943">
    <property type="entry name" value="WD40/YVTN_repeat-like_dom_sf"/>
</dbReference>
<dbReference type="GO" id="GO:0003677">
    <property type="term" value="F:DNA binding"/>
    <property type="evidence" value="ECO:0007669"/>
    <property type="project" value="UniProtKB-KW"/>
</dbReference>
<dbReference type="Gene3D" id="2.130.10.10">
    <property type="entry name" value="YVTN repeat-like/Quinoprotein amine dehydrogenase"/>
    <property type="match status" value="1"/>
</dbReference>
<dbReference type="EMBL" id="CDGJ01000078">
    <property type="protein sequence ID" value="CEJ08137.1"/>
    <property type="molecule type" value="Genomic_DNA"/>
</dbReference>
<dbReference type="EMBL" id="LR746496">
    <property type="protein sequence ID" value="CAA7602020.1"/>
    <property type="molecule type" value="Genomic_DNA"/>
</dbReference>
<gene>
    <name evidence="2" type="ORF">DEACI_2612</name>
    <name evidence="1" type="ORF">DEACI_2691</name>
</gene>
<keyword evidence="2" id="KW-0238">DNA-binding</keyword>
<evidence type="ECO:0000313" key="3">
    <source>
        <dbReference type="Proteomes" id="UP001071230"/>
    </source>
</evidence>
<dbReference type="Proteomes" id="UP000836597">
    <property type="component" value="Chromosome"/>
</dbReference>
<evidence type="ECO:0000313" key="1">
    <source>
        <dbReference type="EMBL" id="CAA7602020.1"/>
    </source>
</evidence>